<reference evidence="2 3" key="1">
    <citation type="submission" date="2024-05" db="EMBL/GenBank/DDBJ databases">
        <authorList>
            <person name="Wallberg A."/>
        </authorList>
    </citation>
    <scope>NUCLEOTIDE SEQUENCE [LARGE SCALE GENOMIC DNA]</scope>
</reference>
<keyword evidence="1" id="KW-1133">Transmembrane helix</keyword>
<dbReference type="EMBL" id="CAXKWB010020152">
    <property type="protein sequence ID" value="CAL4122429.1"/>
    <property type="molecule type" value="Genomic_DNA"/>
</dbReference>
<feature type="transmembrane region" description="Helical" evidence="1">
    <location>
        <begin position="302"/>
        <end position="328"/>
    </location>
</feature>
<feature type="transmembrane region" description="Helical" evidence="1">
    <location>
        <begin position="195"/>
        <end position="216"/>
    </location>
</feature>
<dbReference type="SUPFAM" id="SSF57850">
    <property type="entry name" value="RING/U-box"/>
    <property type="match status" value="1"/>
</dbReference>
<proteinExistence type="predicted"/>
<comment type="caution">
    <text evidence="2">The sequence shown here is derived from an EMBL/GenBank/DDBJ whole genome shotgun (WGS) entry which is preliminary data.</text>
</comment>
<dbReference type="InterPro" id="IPR013083">
    <property type="entry name" value="Znf_RING/FYVE/PHD"/>
</dbReference>
<keyword evidence="3" id="KW-1185">Reference proteome</keyword>
<dbReference type="AlphaFoldDB" id="A0AAV2RBE2"/>
<evidence type="ECO:0000313" key="3">
    <source>
        <dbReference type="Proteomes" id="UP001497623"/>
    </source>
</evidence>
<evidence type="ECO:0008006" key="4">
    <source>
        <dbReference type="Google" id="ProtNLM"/>
    </source>
</evidence>
<feature type="transmembrane region" description="Helical" evidence="1">
    <location>
        <begin position="228"/>
        <end position="254"/>
    </location>
</feature>
<sequence>MEKQIIPNNIVGTECEIVKNDMLNNINNSQDMHSQTGNDVGIKSTTELDFIKCQKYLASVTKEECNFNSKEEAQNYFSEFKTGYKVGGYDETKKFLAETKTGYNVGGYDEKDGAIGFKHIPQKMNTSINLEEDTCVFCLEPSNLIQFCDCKVMTHKKCAVSYVTYPSSMNDKCPMCRKDLDFKVVYGKTTMKTRYIFYIFLIILINLAVVALSLYATTLLIPQNEMNIYIYILIICNVGIFAPISLVFLIALALDCCAPQNRINSSASGGWCFWGGCPDCNGCCDGGGGGGGNDCVGEGCEIVILGICLLIVLCFLISGIAYMIYNIVRYSKSFSRKSADDIKFRNERKVLP</sequence>
<keyword evidence="1" id="KW-0472">Membrane</keyword>
<evidence type="ECO:0000256" key="1">
    <source>
        <dbReference type="SAM" id="Phobius"/>
    </source>
</evidence>
<protein>
    <recommendedName>
        <fullName evidence="4">RING-type domain-containing protein</fullName>
    </recommendedName>
</protein>
<dbReference type="Proteomes" id="UP001497623">
    <property type="component" value="Unassembled WGS sequence"/>
</dbReference>
<organism evidence="2 3">
    <name type="scientific">Meganyctiphanes norvegica</name>
    <name type="common">Northern krill</name>
    <name type="synonym">Thysanopoda norvegica</name>
    <dbReference type="NCBI Taxonomy" id="48144"/>
    <lineage>
        <taxon>Eukaryota</taxon>
        <taxon>Metazoa</taxon>
        <taxon>Ecdysozoa</taxon>
        <taxon>Arthropoda</taxon>
        <taxon>Crustacea</taxon>
        <taxon>Multicrustacea</taxon>
        <taxon>Malacostraca</taxon>
        <taxon>Eumalacostraca</taxon>
        <taxon>Eucarida</taxon>
        <taxon>Euphausiacea</taxon>
        <taxon>Euphausiidae</taxon>
        <taxon>Meganyctiphanes</taxon>
    </lineage>
</organism>
<keyword evidence="1" id="KW-0812">Transmembrane</keyword>
<dbReference type="Gene3D" id="3.30.40.10">
    <property type="entry name" value="Zinc/RING finger domain, C3HC4 (zinc finger)"/>
    <property type="match status" value="1"/>
</dbReference>
<accession>A0AAV2RBE2</accession>
<evidence type="ECO:0000313" key="2">
    <source>
        <dbReference type="EMBL" id="CAL4122429.1"/>
    </source>
</evidence>
<gene>
    <name evidence="2" type="ORF">MNOR_LOCUS23151</name>
</gene>
<name>A0AAV2RBE2_MEGNR</name>